<reference evidence="1" key="1">
    <citation type="submission" date="2018-05" db="EMBL/GenBank/DDBJ databases">
        <authorList>
            <person name="Lanie J.A."/>
            <person name="Ng W.-L."/>
            <person name="Kazmierczak K.M."/>
            <person name="Andrzejewski T.M."/>
            <person name="Davidsen T.M."/>
            <person name="Wayne K.J."/>
            <person name="Tettelin H."/>
            <person name="Glass J.I."/>
            <person name="Rusch D."/>
            <person name="Podicherti R."/>
            <person name="Tsui H.-C.T."/>
            <person name="Winkler M.E."/>
        </authorList>
    </citation>
    <scope>NUCLEOTIDE SEQUENCE</scope>
</reference>
<name>A0A382ADR8_9ZZZZ</name>
<gene>
    <name evidence="1" type="ORF">METZ01_LOCUS152564</name>
</gene>
<organism evidence="1">
    <name type="scientific">marine metagenome</name>
    <dbReference type="NCBI Taxonomy" id="408172"/>
    <lineage>
        <taxon>unclassified sequences</taxon>
        <taxon>metagenomes</taxon>
        <taxon>ecological metagenomes</taxon>
    </lineage>
</organism>
<proteinExistence type="predicted"/>
<evidence type="ECO:0000313" key="1">
    <source>
        <dbReference type="EMBL" id="SVA99710.1"/>
    </source>
</evidence>
<dbReference type="EMBL" id="UINC01024977">
    <property type="protein sequence ID" value="SVA99710.1"/>
    <property type="molecule type" value="Genomic_DNA"/>
</dbReference>
<accession>A0A382ADR8</accession>
<protein>
    <submittedName>
        <fullName evidence="1">Uncharacterized protein</fullName>
    </submittedName>
</protein>
<dbReference type="AlphaFoldDB" id="A0A382ADR8"/>
<sequence>MGIQFYSLIFIPQTVVEVIKSLYRIPVFLYMGLGPRHRVERIDLTAEPPDQPQIKRNVLTHTDTVADGLLVDQIDRRYPSAILCAYLFQIWNGVYFKAGEGVLAQKPGIAGDRQPLE</sequence>